<dbReference type="OrthoDB" id="9808002at2"/>
<evidence type="ECO:0000256" key="1">
    <source>
        <dbReference type="ARBA" id="ARBA00001933"/>
    </source>
</evidence>
<dbReference type="InterPro" id="IPR015422">
    <property type="entry name" value="PyrdxlP-dep_Trfase_small"/>
</dbReference>
<gene>
    <name evidence="10" type="ORF">MLAC_18890</name>
</gene>
<keyword evidence="10" id="KW-0032">Aminotransferase</keyword>
<dbReference type="PANTHER" id="PTHR11601:SF34">
    <property type="entry name" value="CYSTEINE DESULFURASE"/>
    <property type="match status" value="1"/>
</dbReference>
<evidence type="ECO:0000256" key="4">
    <source>
        <dbReference type="ARBA" id="ARBA00022723"/>
    </source>
</evidence>
<dbReference type="EMBL" id="AP022581">
    <property type="protein sequence ID" value="BBX96595.1"/>
    <property type="molecule type" value="Genomic_DNA"/>
</dbReference>
<comment type="similarity">
    <text evidence="2">Belongs to the class-V pyridoxal-phosphate-dependent aminotransferase family. NifS/IscS subfamily.</text>
</comment>
<dbReference type="PIRSF" id="PIRSF005572">
    <property type="entry name" value="NifS"/>
    <property type="match status" value="1"/>
</dbReference>
<evidence type="ECO:0000256" key="8">
    <source>
        <dbReference type="ARBA" id="ARBA00050776"/>
    </source>
</evidence>
<dbReference type="GO" id="GO:0031071">
    <property type="term" value="F:cysteine desulfurase activity"/>
    <property type="evidence" value="ECO:0007669"/>
    <property type="project" value="UniProtKB-EC"/>
</dbReference>
<keyword evidence="5" id="KW-0663">Pyridoxal phosphate</keyword>
<dbReference type="Gene3D" id="3.40.640.10">
    <property type="entry name" value="Type I PLP-dependent aspartate aminotransferase-like (Major domain)"/>
    <property type="match status" value="1"/>
</dbReference>
<dbReference type="Gene3D" id="1.10.260.50">
    <property type="match status" value="1"/>
</dbReference>
<dbReference type="Gene3D" id="3.90.1150.10">
    <property type="entry name" value="Aspartate Aminotransferase, domain 1"/>
    <property type="match status" value="1"/>
</dbReference>
<dbReference type="InterPro" id="IPR016454">
    <property type="entry name" value="Cysteine_dSase"/>
</dbReference>
<organism evidence="10 11">
    <name type="scientific">Mycobacterium lacus</name>
    <dbReference type="NCBI Taxonomy" id="169765"/>
    <lineage>
        <taxon>Bacteria</taxon>
        <taxon>Bacillati</taxon>
        <taxon>Actinomycetota</taxon>
        <taxon>Actinomycetes</taxon>
        <taxon>Mycobacteriales</taxon>
        <taxon>Mycobacteriaceae</taxon>
        <taxon>Mycobacterium</taxon>
    </lineage>
</organism>
<keyword evidence="3 10" id="KW-0808">Transferase</keyword>
<dbReference type="GO" id="GO:0046872">
    <property type="term" value="F:metal ion binding"/>
    <property type="evidence" value="ECO:0007669"/>
    <property type="project" value="UniProtKB-KW"/>
</dbReference>
<evidence type="ECO:0000256" key="5">
    <source>
        <dbReference type="ARBA" id="ARBA00022898"/>
    </source>
</evidence>
<dbReference type="AlphaFoldDB" id="A0A7I7NIX4"/>
<name>A0A7I7NIX4_9MYCO</name>
<sequence>MPTLSSLASKGLAPEGATAAVYLDYAATAPLHPAARRAVNAGQLLVGNPSSGHGAGRAAAEALDRARRSIALLLGVMPSEVVLTSGGSEANTMALWGTFAARRFSGHLVTTSIEHSAILENARALAQLGVEVTIVDPNPSGHVDAAAIARAMRPDTLLVSVMHANNETGAIQPINQIAAVTSGAGVALHVDAVHTAGKLSLATVRASLMSVSAHKFGGPRGVGALAVRHGHRLLPLVRGGSQENGRRAGTENVPGAMGMAAAADVCLARMSMSYRLRMRELRERLLLGLAGAGGVRSNVTEPVLAETVSVRFDGVRADTLADVLDMQGIYVSTGSACHAGHDSVSHVLTAQGIDDDAARSTVRFSLGPDVSETDVDRVVSATTRAVERLRRIAGGKRGLR</sequence>
<dbReference type="InterPro" id="IPR015421">
    <property type="entry name" value="PyrdxlP-dep_Trfase_major"/>
</dbReference>
<evidence type="ECO:0000256" key="6">
    <source>
        <dbReference type="ARBA" id="ARBA00023004"/>
    </source>
</evidence>
<dbReference type="PANTHER" id="PTHR11601">
    <property type="entry name" value="CYSTEINE DESULFURYLASE FAMILY MEMBER"/>
    <property type="match status" value="1"/>
</dbReference>
<dbReference type="GO" id="GO:0008483">
    <property type="term" value="F:transaminase activity"/>
    <property type="evidence" value="ECO:0007669"/>
    <property type="project" value="UniProtKB-KW"/>
</dbReference>
<keyword evidence="7" id="KW-0411">Iron-sulfur</keyword>
<evidence type="ECO:0000313" key="10">
    <source>
        <dbReference type="EMBL" id="BBX96595.1"/>
    </source>
</evidence>
<comment type="cofactor">
    <cofactor evidence="1">
        <name>pyridoxal 5'-phosphate</name>
        <dbReference type="ChEBI" id="CHEBI:597326"/>
    </cofactor>
</comment>
<evidence type="ECO:0000256" key="2">
    <source>
        <dbReference type="ARBA" id="ARBA00006490"/>
    </source>
</evidence>
<feature type="domain" description="Aminotransferase class V" evidence="9">
    <location>
        <begin position="21"/>
        <end position="378"/>
    </location>
</feature>
<proteinExistence type="inferred from homology"/>
<evidence type="ECO:0000259" key="9">
    <source>
        <dbReference type="Pfam" id="PF00266"/>
    </source>
</evidence>
<dbReference type="SUPFAM" id="SSF53383">
    <property type="entry name" value="PLP-dependent transferases"/>
    <property type="match status" value="1"/>
</dbReference>
<dbReference type="Pfam" id="PF00266">
    <property type="entry name" value="Aminotran_5"/>
    <property type="match status" value="1"/>
</dbReference>
<evidence type="ECO:0000256" key="3">
    <source>
        <dbReference type="ARBA" id="ARBA00022679"/>
    </source>
</evidence>
<protein>
    <submittedName>
        <fullName evidence="10">Putative aminotransferase/cysteine desulfhydrase</fullName>
    </submittedName>
</protein>
<comment type="catalytic activity">
    <reaction evidence="8">
        <text>(sulfur carrier)-H + L-cysteine = (sulfur carrier)-SH + L-alanine</text>
        <dbReference type="Rhea" id="RHEA:43892"/>
        <dbReference type="Rhea" id="RHEA-COMP:14737"/>
        <dbReference type="Rhea" id="RHEA-COMP:14739"/>
        <dbReference type="ChEBI" id="CHEBI:29917"/>
        <dbReference type="ChEBI" id="CHEBI:35235"/>
        <dbReference type="ChEBI" id="CHEBI:57972"/>
        <dbReference type="ChEBI" id="CHEBI:64428"/>
        <dbReference type="EC" id="2.8.1.7"/>
    </reaction>
</comment>
<keyword evidence="11" id="KW-1185">Reference proteome</keyword>
<keyword evidence="4" id="KW-0479">Metal-binding</keyword>
<dbReference type="KEGG" id="mlj:MLAC_18890"/>
<dbReference type="InterPro" id="IPR000192">
    <property type="entry name" value="Aminotrans_V_dom"/>
</dbReference>
<evidence type="ECO:0000256" key="7">
    <source>
        <dbReference type="ARBA" id="ARBA00023014"/>
    </source>
</evidence>
<accession>A0A7I7NIX4</accession>
<dbReference type="GO" id="GO:0051536">
    <property type="term" value="F:iron-sulfur cluster binding"/>
    <property type="evidence" value="ECO:0007669"/>
    <property type="project" value="UniProtKB-KW"/>
</dbReference>
<evidence type="ECO:0000313" key="11">
    <source>
        <dbReference type="Proteomes" id="UP000466396"/>
    </source>
</evidence>
<keyword evidence="6" id="KW-0408">Iron</keyword>
<dbReference type="Proteomes" id="UP000466396">
    <property type="component" value="Chromosome"/>
</dbReference>
<reference evidence="10 11" key="1">
    <citation type="journal article" date="2019" name="Emerg. Microbes Infect.">
        <title>Comprehensive subspecies identification of 175 nontuberculous mycobacteria species based on 7547 genomic profiles.</title>
        <authorList>
            <person name="Matsumoto Y."/>
            <person name="Kinjo T."/>
            <person name="Motooka D."/>
            <person name="Nabeya D."/>
            <person name="Jung N."/>
            <person name="Uechi K."/>
            <person name="Horii T."/>
            <person name="Iida T."/>
            <person name="Fujita J."/>
            <person name="Nakamura S."/>
        </authorList>
    </citation>
    <scope>NUCLEOTIDE SEQUENCE [LARGE SCALE GENOMIC DNA]</scope>
    <source>
        <strain evidence="10 11">JCM 15657</strain>
    </source>
</reference>
<dbReference type="InterPro" id="IPR015424">
    <property type="entry name" value="PyrdxlP-dep_Trfase"/>
</dbReference>